<protein>
    <submittedName>
        <fullName evidence="4">DEAD/DEAH box helicase family protein</fullName>
    </submittedName>
</protein>
<dbReference type="Gene3D" id="3.40.50.300">
    <property type="entry name" value="P-loop containing nucleotide triphosphate hydrolases"/>
    <property type="match status" value="1"/>
</dbReference>
<comment type="caution">
    <text evidence="4">The sequence shown here is derived from an EMBL/GenBank/DDBJ whole genome shotgun (WGS) entry which is preliminary data.</text>
</comment>
<feature type="domain" description="Helicase ATP-binding" evidence="2">
    <location>
        <begin position="259"/>
        <end position="430"/>
    </location>
</feature>
<keyword evidence="1" id="KW-0378">Hydrolase</keyword>
<dbReference type="Pfam" id="PF00176">
    <property type="entry name" value="SNF2-rel_dom"/>
    <property type="match status" value="1"/>
</dbReference>
<evidence type="ECO:0000256" key="1">
    <source>
        <dbReference type="ARBA" id="ARBA00022801"/>
    </source>
</evidence>
<dbReference type="RefSeq" id="WP_193530467.1">
    <property type="nucleotide sequence ID" value="NZ_JADCJZ010000003.1"/>
</dbReference>
<dbReference type="InterPro" id="IPR014001">
    <property type="entry name" value="Helicase_ATP-bd"/>
</dbReference>
<dbReference type="EMBL" id="JADCJZ010000003">
    <property type="protein sequence ID" value="MBE5024845.1"/>
    <property type="molecule type" value="Genomic_DNA"/>
</dbReference>
<accession>A0ABR9QUV8</accession>
<dbReference type="Gene3D" id="3.40.50.10810">
    <property type="entry name" value="Tandem AAA-ATPase domain"/>
    <property type="match status" value="1"/>
</dbReference>
<dbReference type="CDD" id="cd10311">
    <property type="entry name" value="PLDc_N_DEXD_c"/>
    <property type="match status" value="1"/>
</dbReference>
<dbReference type="SMART" id="SM00490">
    <property type="entry name" value="HELICc"/>
    <property type="match status" value="1"/>
</dbReference>
<dbReference type="GO" id="GO:0004386">
    <property type="term" value="F:helicase activity"/>
    <property type="evidence" value="ECO:0007669"/>
    <property type="project" value="UniProtKB-KW"/>
</dbReference>
<dbReference type="Pfam" id="PF00271">
    <property type="entry name" value="Helicase_C"/>
    <property type="match status" value="1"/>
</dbReference>
<dbReference type="InterPro" id="IPR000330">
    <property type="entry name" value="SNF2_N"/>
</dbReference>
<sequence length="1085" mass="122263">MDNTFFDNKTSVLKDDLVRVIREGDTVSVAASVFSMYAFNELREQLESLDEFRFIYTEPTFAKERAKKEQREFYIPRLSREQGLYGTEFEIKLRNELTQKAVASECASWIREKARFRSATAGQAPVAPALTVSGKEDASTYMPFQRFTVGELGVGDHPTVTGVSRLDTSTSRQFLSMFDQAWENGGLEDVTDTVVDNIQAMYRENAPELIYYAALYRIFHEFLDDVSADNLPKEGAGFRESAIWNLLYDFQRDAVLAIINKLQTYDGCILADSVGLGKTFTALAVIKYYESLNRNVLVLCPKKLSDNWTMYRNNQVNNPIASDRLRYDVLYHTDLSRKRGKTVTGMDLETINWGGYDLVVIDESHNFRNGEDTATAAKDDGTGGTENRYQRLINHVIRGGVPTKVLMLSATPVNNRFRDLRNQLRLAYQGDPAGWSEKLGLSSNIEDVFKSAQGAFTVWSKLPAEERSTEALTDSLDFDFFKVLDQVTVARSRKHIQRYYDVSAIGPFPRRNDPISIYPKLSTLPNSTTYSEIANSLDLLKLAVYIPSHYLLATARGKYEDKNGNLTTSGRETGVRKLMAANLLKRLESSVSSFRLTLERVFSVMNQCLNTIEVFKAEGATTAKVDTSSFGKDFDLDYEDADFMDFSVGGKTQFDLRDLDWKSWEKDVRDDAQTIEGLLEMIRGIDAEHDDKLLRLERLIAEKVESPINPGNKKVIVFTAFADTANYLYEHISEFASRELGLGVAEVTGSGGGKTNVEGVRGDLSEILTCFSPVSKDRDKVYPRLRGKDIDILIATDCISEGQNLQDCDYLVNYDIHWNPVRIVQRFGRVDRIGSKNDVIQLVNFWPDDDLDNYINLKARVENKMHALVMTSTGDDDYINEDEKGDLEYRKQQLEQMKHEVVDLEDVSGGVSITDLGLNDFRMDLVSYYQENPNIDSVPTGIDAVVEGDAPGIIFVLRNVNQELDAKTRNQIHPFYLVYVSDEGEVVHGYLDPKESLDAMRRLCKGKSEPDAALCRAYNKATKNGRDMRAASGLLRSAIESIVEEKAEADLDSFFSGGTTSFLENDVAGLDDFELVCFLVVRPRA</sequence>
<dbReference type="Proteomes" id="UP001194273">
    <property type="component" value="Unassembled WGS sequence"/>
</dbReference>
<dbReference type="CDD" id="cd18793">
    <property type="entry name" value="SF2_C_SNF"/>
    <property type="match status" value="1"/>
</dbReference>
<keyword evidence="5" id="KW-1185">Reference proteome</keyword>
<reference evidence="4 5" key="1">
    <citation type="submission" date="2020-10" db="EMBL/GenBank/DDBJ databases">
        <title>ChiBAC.</title>
        <authorList>
            <person name="Zenner C."/>
            <person name="Hitch T.C.A."/>
            <person name="Clavel T."/>
        </authorList>
    </citation>
    <scope>NUCLEOTIDE SEQUENCE [LARGE SCALE GENOMIC DNA]</scope>
    <source>
        <strain evidence="4 5">DSM 107455</strain>
    </source>
</reference>
<dbReference type="InterPro" id="IPR027417">
    <property type="entry name" value="P-loop_NTPase"/>
</dbReference>
<evidence type="ECO:0000259" key="2">
    <source>
        <dbReference type="PROSITE" id="PS51192"/>
    </source>
</evidence>
<dbReference type="PANTHER" id="PTHR45766:SF6">
    <property type="entry name" value="SWI_SNF-RELATED MATRIX-ASSOCIATED ACTIN-DEPENDENT REGULATOR OF CHROMATIN SUBFAMILY A-LIKE PROTEIN 1"/>
    <property type="match status" value="1"/>
</dbReference>
<organism evidence="4 5">
    <name type="scientific">Thermophilibacter gallinarum</name>
    <dbReference type="NCBI Taxonomy" id="2779357"/>
    <lineage>
        <taxon>Bacteria</taxon>
        <taxon>Bacillati</taxon>
        <taxon>Actinomycetota</taxon>
        <taxon>Coriobacteriia</taxon>
        <taxon>Coriobacteriales</taxon>
        <taxon>Atopobiaceae</taxon>
        <taxon>Thermophilibacter</taxon>
    </lineage>
</organism>
<keyword evidence="4" id="KW-0067">ATP-binding</keyword>
<dbReference type="InterPro" id="IPR001650">
    <property type="entry name" value="Helicase_C-like"/>
</dbReference>
<name>A0ABR9QUV8_9ACTN</name>
<dbReference type="PANTHER" id="PTHR45766">
    <property type="entry name" value="DNA ANNEALING HELICASE AND ENDONUCLEASE ZRANB3 FAMILY MEMBER"/>
    <property type="match status" value="1"/>
</dbReference>
<keyword evidence="4" id="KW-0547">Nucleotide-binding</keyword>
<feature type="domain" description="Helicase C-terminal" evidence="3">
    <location>
        <begin position="695"/>
        <end position="876"/>
    </location>
</feature>
<evidence type="ECO:0000313" key="5">
    <source>
        <dbReference type="Proteomes" id="UP001194273"/>
    </source>
</evidence>
<dbReference type="InterPro" id="IPR049730">
    <property type="entry name" value="SNF2/RAD54-like_C"/>
</dbReference>
<dbReference type="InterPro" id="IPR038718">
    <property type="entry name" value="SNF2-like_sf"/>
</dbReference>
<keyword evidence="4" id="KW-0347">Helicase</keyword>
<evidence type="ECO:0000313" key="4">
    <source>
        <dbReference type="EMBL" id="MBE5024845.1"/>
    </source>
</evidence>
<proteinExistence type="predicted"/>
<evidence type="ECO:0000259" key="3">
    <source>
        <dbReference type="PROSITE" id="PS51194"/>
    </source>
</evidence>
<gene>
    <name evidence="4" type="ORF">INF26_08320</name>
</gene>
<dbReference type="PROSITE" id="PS51194">
    <property type="entry name" value="HELICASE_CTER"/>
    <property type="match status" value="1"/>
</dbReference>
<dbReference type="PROSITE" id="PS51192">
    <property type="entry name" value="HELICASE_ATP_BIND_1"/>
    <property type="match status" value="1"/>
</dbReference>
<dbReference type="SUPFAM" id="SSF52540">
    <property type="entry name" value="P-loop containing nucleoside triphosphate hydrolases"/>
    <property type="match status" value="2"/>
</dbReference>
<dbReference type="SMART" id="SM00487">
    <property type="entry name" value="DEXDc"/>
    <property type="match status" value="1"/>
</dbReference>